<dbReference type="Gene3D" id="1.10.238.20">
    <property type="entry name" value="Pheromone/general odorant binding protein domain"/>
    <property type="match status" value="2"/>
</dbReference>
<evidence type="ECO:0000256" key="2">
    <source>
        <dbReference type="ARBA" id="ARBA00008098"/>
    </source>
</evidence>
<dbReference type="EMBL" id="CAKASE010000080">
    <property type="protein sequence ID" value="CAG9581232.1"/>
    <property type="molecule type" value="Genomic_DNA"/>
</dbReference>
<dbReference type="FunFam" id="1.10.238.20:FF:000001">
    <property type="entry name" value="General odorant-binding protein lush"/>
    <property type="match status" value="1"/>
</dbReference>
<proteinExistence type="inferred from homology"/>
<dbReference type="OrthoDB" id="8194670at2759"/>
<comment type="caution">
    <text evidence="5">The sequence shown here is derived from an EMBL/GenBank/DDBJ whole genome shotgun (WGS) entry which is preliminary data.</text>
</comment>
<dbReference type="CDD" id="cd23992">
    <property type="entry name" value="PBP_GOBP"/>
    <property type="match status" value="2"/>
</dbReference>
<evidence type="ECO:0000313" key="5">
    <source>
        <dbReference type="EMBL" id="CAG9581232.1"/>
    </source>
</evidence>
<dbReference type="SMART" id="SM00708">
    <property type="entry name" value="PhBP"/>
    <property type="match status" value="2"/>
</dbReference>
<protein>
    <submittedName>
        <fullName evidence="5">(African queen) hypothetical protein</fullName>
    </submittedName>
</protein>
<keyword evidence="4" id="KW-0732">Signal</keyword>
<dbReference type="SUPFAM" id="SSF47565">
    <property type="entry name" value="Insect pheromone/odorant-binding proteins"/>
    <property type="match status" value="2"/>
</dbReference>
<keyword evidence="6" id="KW-1185">Reference proteome</keyword>
<gene>
    <name evidence="5" type="ORF">DCHRY22_LOCUS13880</name>
</gene>
<dbReference type="GO" id="GO:0005615">
    <property type="term" value="C:extracellular space"/>
    <property type="evidence" value="ECO:0007669"/>
    <property type="project" value="TreeGrafter"/>
</dbReference>
<dbReference type="PANTHER" id="PTHR11857:SF43">
    <property type="entry name" value="GEO07291P1-RELATED"/>
    <property type="match status" value="1"/>
</dbReference>
<dbReference type="GO" id="GO:0005549">
    <property type="term" value="F:odorant binding"/>
    <property type="evidence" value="ECO:0007669"/>
    <property type="project" value="InterPro"/>
</dbReference>
<accession>A0A8J2R5G5</accession>
<dbReference type="InterPro" id="IPR006170">
    <property type="entry name" value="PBP/GOBP"/>
</dbReference>
<dbReference type="AlphaFoldDB" id="A0A8J2R5G5"/>
<evidence type="ECO:0000256" key="3">
    <source>
        <dbReference type="ARBA" id="ARBA00022525"/>
    </source>
</evidence>
<name>A0A8J2R5G5_9NEOP</name>
<evidence type="ECO:0000313" key="6">
    <source>
        <dbReference type="Proteomes" id="UP000789524"/>
    </source>
</evidence>
<keyword evidence="3" id="KW-0964">Secreted</keyword>
<comment type="similarity">
    <text evidence="2">Belongs to the PBP/GOBP family.</text>
</comment>
<dbReference type="Pfam" id="PF01395">
    <property type="entry name" value="PBP_GOBP"/>
    <property type="match status" value="2"/>
</dbReference>
<evidence type="ECO:0000256" key="4">
    <source>
        <dbReference type="ARBA" id="ARBA00022729"/>
    </source>
</evidence>
<dbReference type="PANTHER" id="PTHR11857">
    <property type="entry name" value="ODORANT BINDING PROTEIN-RELATED"/>
    <property type="match status" value="1"/>
</dbReference>
<dbReference type="InterPro" id="IPR036728">
    <property type="entry name" value="PBP_GOBP_sf"/>
</dbReference>
<dbReference type="GO" id="GO:0007608">
    <property type="term" value="P:sensory perception of smell"/>
    <property type="evidence" value="ECO:0007669"/>
    <property type="project" value="TreeGrafter"/>
</dbReference>
<comment type="subcellular location">
    <subcellularLocation>
        <location evidence="1">Secreted</location>
    </subcellularLocation>
</comment>
<organism evidence="5 6">
    <name type="scientific">Danaus chrysippus</name>
    <name type="common">African queen</name>
    <dbReference type="NCBI Taxonomy" id="151541"/>
    <lineage>
        <taxon>Eukaryota</taxon>
        <taxon>Metazoa</taxon>
        <taxon>Ecdysozoa</taxon>
        <taxon>Arthropoda</taxon>
        <taxon>Hexapoda</taxon>
        <taxon>Insecta</taxon>
        <taxon>Pterygota</taxon>
        <taxon>Neoptera</taxon>
        <taxon>Endopterygota</taxon>
        <taxon>Lepidoptera</taxon>
        <taxon>Glossata</taxon>
        <taxon>Ditrysia</taxon>
        <taxon>Papilionoidea</taxon>
        <taxon>Nymphalidae</taxon>
        <taxon>Danainae</taxon>
        <taxon>Danaini</taxon>
        <taxon>Danaina</taxon>
        <taxon>Danaus</taxon>
        <taxon>Anosia</taxon>
    </lineage>
</organism>
<dbReference type="Proteomes" id="UP000789524">
    <property type="component" value="Unassembled WGS sequence"/>
</dbReference>
<evidence type="ECO:0000256" key="1">
    <source>
        <dbReference type="ARBA" id="ARBA00004613"/>
    </source>
</evidence>
<reference evidence="5" key="1">
    <citation type="submission" date="2021-09" db="EMBL/GenBank/DDBJ databases">
        <authorList>
            <person name="Martin H S."/>
        </authorList>
    </citation>
    <scope>NUCLEOTIDE SEQUENCE</scope>
</reference>
<sequence length="236" mass="26985">MQNAHLTSAQKEKVKQYTAECIRETGVKLEVLAEAKKGNLNDDEGLKRFIFCFFQKSGIVTADAKLNMEVALSKLPKDIDKVAAGKVLSECKNKNGKNHADTAFQIFKCYHKATKQHVYVKLDPAKFPDLYNIFMDCTAKTGIDLDNVQRIINWNFKNDEVVKKYLYCLTKNSGYGDDKGHFVKEKMLQIVGNHPRRSDFANTIDECNKEMGSDNYDTIYRTVICFRNKSPILFKT</sequence>